<dbReference type="Proteomes" id="UP000325003">
    <property type="component" value="Unassembled WGS sequence"/>
</dbReference>
<dbReference type="PROSITE" id="PS50043">
    <property type="entry name" value="HTH_LUXR_2"/>
    <property type="match status" value="1"/>
</dbReference>
<dbReference type="InterPro" id="IPR018704">
    <property type="entry name" value="SecYEG/CpoB_TPR"/>
</dbReference>
<dbReference type="Pfam" id="PF09976">
    <property type="entry name" value="TPR_21"/>
    <property type="match status" value="1"/>
</dbReference>
<evidence type="ECO:0000313" key="6">
    <source>
        <dbReference type="Proteomes" id="UP000325003"/>
    </source>
</evidence>
<comment type="caution">
    <text evidence="5">The sequence shown here is derived from an EMBL/GenBank/DDBJ whole genome shotgun (WGS) entry which is preliminary data.</text>
</comment>
<dbReference type="InterPro" id="IPR000792">
    <property type="entry name" value="Tscrpt_reg_LuxR_C"/>
</dbReference>
<dbReference type="PANTHER" id="PTHR44688:SF16">
    <property type="entry name" value="DNA-BINDING TRANSCRIPTIONAL ACTIVATOR DEVR_DOSR"/>
    <property type="match status" value="1"/>
</dbReference>
<evidence type="ECO:0000256" key="3">
    <source>
        <dbReference type="ARBA" id="ARBA00023163"/>
    </source>
</evidence>
<sequence length="602" mass="62942">MLRPPMRCRTFMVLDFIRVPPPAARTITVSWSAMCRAYGEGAVPAVRANPAQVSAILPAVGDVRALWGVGEGPPPADVGVATARSLAEDGRWREAHTALAAIPGLEAADLELRGTLAYLLGDARSYFEDLAAAFTSYDDPARAARCACWLGIMHLIRGEAGHSAGWMASARRLVDEHGESAASAYLEVMAILGDESAGRDQAIAIARVVNDIARRHGDEDATALTGQTLGQLLIRTGSADEGRRLMDEAMVSASSRQLSSPLVEILVYLAVMAGCRLLMDLGRAREWTTAVNRLRARSPELTAFAGVLAQCRAELHQVSGEWEAALAELDTVTDRPLLGEVAYLRGEILRRQGDYDDAAAAYAQAAAAGRDTAAGVAALHLAKGEPAIARALTARSLAELTDACDRVVLLPVAVAAAAPTSVSDAAVLAAELEQIANLLDSPLLQARAHQAAGVVALAQGDPASAVVRFRQGCIAFGALAVPAELATCHADAAAAYRAQGDDALADLELAAAVALADRIGLRLPEQPSPEPGPGTTIGTARLSTREVDVLRRVAAGATNREIADELVLSPRTVDRHVSNILTKLGVSTRAAAASVATEHGLV</sequence>
<gene>
    <name evidence="5" type="ORF">F0U44_03570</name>
</gene>
<dbReference type="PROSITE" id="PS00622">
    <property type="entry name" value="HTH_LUXR_1"/>
    <property type="match status" value="1"/>
</dbReference>
<accession>A0A5B1LNN3</accession>
<evidence type="ECO:0000259" key="4">
    <source>
        <dbReference type="PROSITE" id="PS50043"/>
    </source>
</evidence>
<dbReference type="PRINTS" id="PR00038">
    <property type="entry name" value="HTHLUXR"/>
</dbReference>
<reference evidence="5 6" key="2">
    <citation type="submission" date="2019-09" db="EMBL/GenBank/DDBJ databases">
        <authorList>
            <person name="Jin C."/>
        </authorList>
    </citation>
    <scope>NUCLEOTIDE SEQUENCE [LARGE SCALE GENOMIC DNA]</scope>
    <source>
        <strain evidence="5 6">BN130099</strain>
    </source>
</reference>
<dbReference type="SUPFAM" id="SSF48452">
    <property type="entry name" value="TPR-like"/>
    <property type="match status" value="1"/>
</dbReference>
<dbReference type="Gene3D" id="1.10.10.10">
    <property type="entry name" value="Winged helix-like DNA-binding domain superfamily/Winged helix DNA-binding domain"/>
    <property type="match status" value="1"/>
</dbReference>
<dbReference type="Gene3D" id="1.25.40.10">
    <property type="entry name" value="Tetratricopeptide repeat domain"/>
    <property type="match status" value="1"/>
</dbReference>
<keyword evidence="2" id="KW-0238">DNA-binding</keyword>
<dbReference type="AlphaFoldDB" id="A0A5B1LNN3"/>
<evidence type="ECO:0000313" key="5">
    <source>
        <dbReference type="EMBL" id="KAA1421390.1"/>
    </source>
</evidence>
<organism evidence="5 6">
    <name type="scientific">Nocardioides humilatus</name>
    <dbReference type="NCBI Taxonomy" id="2607660"/>
    <lineage>
        <taxon>Bacteria</taxon>
        <taxon>Bacillati</taxon>
        <taxon>Actinomycetota</taxon>
        <taxon>Actinomycetes</taxon>
        <taxon>Propionibacteriales</taxon>
        <taxon>Nocardioidaceae</taxon>
        <taxon>Nocardioides</taxon>
    </lineage>
</organism>
<keyword evidence="1" id="KW-0805">Transcription regulation</keyword>
<dbReference type="SUPFAM" id="SSF46894">
    <property type="entry name" value="C-terminal effector domain of the bipartite response regulators"/>
    <property type="match status" value="1"/>
</dbReference>
<dbReference type="GO" id="GO:0006355">
    <property type="term" value="P:regulation of DNA-templated transcription"/>
    <property type="evidence" value="ECO:0007669"/>
    <property type="project" value="InterPro"/>
</dbReference>
<dbReference type="PANTHER" id="PTHR44688">
    <property type="entry name" value="DNA-BINDING TRANSCRIPTIONAL ACTIVATOR DEVR_DOSR"/>
    <property type="match status" value="1"/>
</dbReference>
<keyword evidence="6" id="KW-1185">Reference proteome</keyword>
<dbReference type="EMBL" id="VUJV01000001">
    <property type="protein sequence ID" value="KAA1421390.1"/>
    <property type="molecule type" value="Genomic_DNA"/>
</dbReference>
<dbReference type="GO" id="GO:0003677">
    <property type="term" value="F:DNA binding"/>
    <property type="evidence" value="ECO:0007669"/>
    <property type="project" value="UniProtKB-KW"/>
</dbReference>
<evidence type="ECO:0000256" key="2">
    <source>
        <dbReference type="ARBA" id="ARBA00023125"/>
    </source>
</evidence>
<dbReference type="Pfam" id="PF00196">
    <property type="entry name" value="GerE"/>
    <property type="match status" value="1"/>
</dbReference>
<dbReference type="InterPro" id="IPR016032">
    <property type="entry name" value="Sig_transdc_resp-reg_C-effctor"/>
</dbReference>
<keyword evidence="3" id="KW-0804">Transcription</keyword>
<dbReference type="SMART" id="SM00421">
    <property type="entry name" value="HTH_LUXR"/>
    <property type="match status" value="1"/>
</dbReference>
<dbReference type="InterPro" id="IPR036388">
    <property type="entry name" value="WH-like_DNA-bd_sf"/>
</dbReference>
<name>A0A5B1LNN3_9ACTN</name>
<feature type="domain" description="HTH luxR-type" evidence="4">
    <location>
        <begin position="535"/>
        <end position="600"/>
    </location>
</feature>
<dbReference type="InterPro" id="IPR011990">
    <property type="entry name" value="TPR-like_helical_dom_sf"/>
</dbReference>
<reference evidence="5 6" key="1">
    <citation type="submission" date="2019-09" db="EMBL/GenBank/DDBJ databases">
        <title>Nocardioides panacisoli sp. nov., isolated from the soil of a ginseng field.</title>
        <authorList>
            <person name="Cho C."/>
        </authorList>
    </citation>
    <scope>NUCLEOTIDE SEQUENCE [LARGE SCALE GENOMIC DNA]</scope>
    <source>
        <strain evidence="5 6">BN130099</strain>
    </source>
</reference>
<protein>
    <submittedName>
        <fullName evidence="5">Helix-turn-helix transcriptional regulator</fullName>
    </submittedName>
</protein>
<dbReference type="CDD" id="cd06170">
    <property type="entry name" value="LuxR_C_like"/>
    <property type="match status" value="1"/>
</dbReference>
<evidence type="ECO:0000256" key="1">
    <source>
        <dbReference type="ARBA" id="ARBA00023015"/>
    </source>
</evidence>
<proteinExistence type="predicted"/>